<evidence type="ECO:0000256" key="1">
    <source>
        <dbReference type="SAM" id="MobiDB-lite"/>
    </source>
</evidence>
<evidence type="ECO:0000313" key="3">
    <source>
        <dbReference type="Proteomes" id="UP000762676"/>
    </source>
</evidence>
<dbReference type="Proteomes" id="UP000762676">
    <property type="component" value="Unassembled WGS sequence"/>
</dbReference>
<name>A0AAV4GKG1_9GAST</name>
<sequence>MFLKYGDEEHNAIADEDAEVVEKDVGARPGADQLGELGVDDDGDDEDEDDGDDDNDSDGNDNNDDDGCDDHSWGFDDDKNNINDNNSHARNDDNGDINDIIHVNEGDVGKHASRDGEDPALSSVCGGHQDADIQANEGGQGGDKVQSHSLLEAAARLEQDGKVAWRE</sequence>
<dbReference type="EMBL" id="BMAT01012113">
    <property type="protein sequence ID" value="GFR86202.1"/>
    <property type="molecule type" value="Genomic_DNA"/>
</dbReference>
<organism evidence="2 3">
    <name type="scientific">Elysia marginata</name>
    <dbReference type="NCBI Taxonomy" id="1093978"/>
    <lineage>
        <taxon>Eukaryota</taxon>
        <taxon>Metazoa</taxon>
        <taxon>Spiralia</taxon>
        <taxon>Lophotrochozoa</taxon>
        <taxon>Mollusca</taxon>
        <taxon>Gastropoda</taxon>
        <taxon>Heterobranchia</taxon>
        <taxon>Euthyneura</taxon>
        <taxon>Panpulmonata</taxon>
        <taxon>Sacoglossa</taxon>
        <taxon>Placobranchoidea</taxon>
        <taxon>Plakobranchidae</taxon>
        <taxon>Elysia</taxon>
    </lineage>
</organism>
<feature type="compositionally biased region" description="Basic and acidic residues" evidence="1">
    <location>
        <begin position="1"/>
        <end position="13"/>
    </location>
</feature>
<dbReference type="AlphaFoldDB" id="A0AAV4GKG1"/>
<comment type="caution">
    <text evidence="2">The sequence shown here is derived from an EMBL/GenBank/DDBJ whole genome shotgun (WGS) entry which is preliminary data.</text>
</comment>
<feature type="compositionally biased region" description="Acidic residues" evidence="1">
    <location>
        <begin position="38"/>
        <end position="68"/>
    </location>
</feature>
<evidence type="ECO:0000313" key="2">
    <source>
        <dbReference type="EMBL" id="GFR86202.1"/>
    </source>
</evidence>
<keyword evidence="3" id="KW-1185">Reference proteome</keyword>
<feature type="region of interest" description="Disordered" evidence="1">
    <location>
        <begin position="1"/>
        <end position="146"/>
    </location>
</feature>
<gene>
    <name evidence="2" type="ORF">ElyMa_006047100</name>
</gene>
<reference evidence="2 3" key="1">
    <citation type="journal article" date="2021" name="Elife">
        <title>Chloroplast acquisition without the gene transfer in kleptoplastic sea slugs, Plakobranchus ocellatus.</title>
        <authorList>
            <person name="Maeda T."/>
            <person name="Takahashi S."/>
            <person name="Yoshida T."/>
            <person name="Shimamura S."/>
            <person name="Takaki Y."/>
            <person name="Nagai Y."/>
            <person name="Toyoda A."/>
            <person name="Suzuki Y."/>
            <person name="Arimoto A."/>
            <person name="Ishii H."/>
            <person name="Satoh N."/>
            <person name="Nishiyama T."/>
            <person name="Hasebe M."/>
            <person name="Maruyama T."/>
            <person name="Minagawa J."/>
            <person name="Obokata J."/>
            <person name="Shigenobu S."/>
        </authorList>
    </citation>
    <scope>NUCLEOTIDE SEQUENCE [LARGE SCALE GENOMIC DNA]</scope>
</reference>
<proteinExistence type="predicted"/>
<protein>
    <submittedName>
        <fullName evidence="2">Uncharacterized protein</fullName>
    </submittedName>
</protein>
<feature type="compositionally biased region" description="Basic and acidic residues" evidence="1">
    <location>
        <begin position="102"/>
        <end position="117"/>
    </location>
</feature>
<accession>A0AAV4GKG1</accession>
<feature type="compositionally biased region" description="Basic and acidic residues" evidence="1">
    <location>
        <begin position="69"/>
        <end position="93"/>
    </location>
</feature>